<comment type="caution">
    <text evidence="12">The sequence shown here is derived from an EMBL/GenBank/DDBJ whole genome shotgun (WGS) entry which is preliminary data.</text>
</comment>
<comment type="function">
    <text evidence="9 10">This protein specifically catalyzes the removal of signal peptides from prolipoproteins.</text>
</comment>
<dbReference type="Proteomes" id="UP000287908">
    <property type="component" value="Unassembled WGS sequence"/>
</dbReference>
<comment type="catalytic activity">
    <reaction evidence="9 10">
        <text>Release of signal peptides from bacterial membrane prolipoproteins. Hydrolyzes -Xaa-Yaa-Zaa-|-(S,diacylglyceryl)Cys-, in which Xaa is hydrophobic (preferably Leu), and Yaa (Ala or Ser) and Zaa (Gly or Ala) have small, neutral side chains.</text>
        <dbReference type="EC" id="3.4.23.36"/>
    </reaction>
</comment>
<dbReference type="Pfam" id="PF01252">
    <property type="entry name" value="Peptidase_A8"/>
    <property type="match status" value="1"/>
</dbReference>
<evidence type="ECO:0000256" key="1">
    <source>
        <dbReference type="ARBA" id="ARBA00006139"/>
    </source>
</evidence>
<evidence type="ECO:0000256" key="10">
    <source>
        <dbReference type="RuleBase" id="RU000594"/>
    </source>
</evidence>
<feature type="active site" evidence="9">
    <location>
        <position position="140"/>
    </location>
</feature>
<evidence type="ECO:0000256" key="8">
    <source>
        <dbReference type="ARBA" id="ARBA00023136"/>
    </source>
</evidence>
<reference evidence="12 13" key="1">
    <citation type="journal article" date="2011" name="Front. Microbiol.">
        <title>Genomic signatures of strain selection and enhancement in Bacillus atrophaeus var. globigii, a historical biowarfare simulant.</title>
        <authorList>
            <person name="Gibbons H.S."/>
            <person name="Broomall S.M."/>
            <person name="McNew L.A."/>
            <person name="Daligault H."/>
            <person name="Chapman C."/>
            <person name="Bruce D."/>
            <person name="Karavis M."/>
            <person name="Krepps M."/>
            <person name="McGregor P.A."/>
            <person name="Hong C."/>
            <person name="Park K.H."/>
            <person name="Akmal A."/>
            <person name="Feldman A."/>
            <person name="Lin J.S."/>
            <person name="Chang W.E."/>
            <person name="Higgs B.W."/>
            <person name="Demirev P."/>
            <person name="Lindquist J."/>
            <person name="Liem A."/>
            <person name="Fochler E."/>
            <person name="Read T.D."/>
            <person name="Tapia R."/>
            <person name="Johnson S."/>
            <person name="Bishop-Lilly K.A."/>
            <person name="Detter C."/>
            <person name="Han C."/>
            <person name="Sozhamannan S."/>
            <person name="Rosenzweig C.N."/>
            <person name="Skowronski E.W."/>
        </authorList>
    </citation>
    <scope>NUCLEOTIDE SEQUENCE [LARGE SCALE GENOMIC DNA]</scope>
    <source>
        <strain evidence="12 13">CL-SP19</strain>
    </source>
</reference>
<dbReference type="PANTHER" id="PTHR33695">
    <property type="entry name" value="LIPOPROTEIN SIGNAL PEPTIDASE"/>
    <property type="match status" value="1"/>
</dbReference>
<dbReference type="EC" id="3.4.23.36" evidence="9"/>
<comment type="similarity">
    <text evidence="1 9 11">Belongs to the peptidase A8 family.</text>
</comment>
<evidence type="ECO:0000256" key="9">
    <source>
        <dbReference type="HAMAP-Rule" id="MF_00161"/>
    </source>
</evidence>
<comment type="caution">
    <text evidence="9">Lacks conserved residue(s) required for the propagation of feature annotation.</text>
</comment>
<proteinExistence type="inferred from homology"/>
<keyword evidence="3 9" id="KW-0645">Protease</keyword>
<dbReference type="GO" id="GO:0006508">
    <property type="term" value="P:proteolysis"/>
    <property type="evidence" value="ECO:0007669"/>
    <property type="project" value="UniProtKB-KW"/>
</dbReference>
<organism evidence="12 13">
    <name type="scientific">Idiomarina seosinensis</name>
    <dbReference type="NCBI Taxonomy" id="281739"/>
    <lineage>
        <taxon>Bacteria</taxon>
        <taxon>Pseudomonadati</taxon>
        <taxon>Pseudomonadota</taxon>
        <taxon>Gammaproteobacteria</taxon>
        <taxon>Alteromonadales</taxon>
        <taxon>Idiomarinaceae</taxon>
        <taxon>Idiomarina</taxon>
    </lineage>
</organism>
<feature type="transmembrane region" description="Helical" evidence="9">
    <location>
        <begin position="101"/>
        <end position="119"/>
    </location>
</feature>
<accession>A0A432ZBV5</accession>
<evidence type="ECO:0000256" key="4">
    <source>
        <dbReference type="ARBA" id="ARBA00022692"/>
    </source>
</evidence>
<dbReference type="GO" id="GO:0005886">
    <property type="term" value="C:plasma membrane"/>
    <property type="evidence" value="ECO:0007669"/>
    <property type="project" value="UniProtKB-SubCell"/>
</dbReference>
<protein>
    <recommendedName>
        <fullName evidence="9">Lipoprotein signal peptidase</fullName>
        <ecNumber evidence="9">3.4.23.36</ecNumber>
    </recommendedName>
    <alternativeName>
        <fullName evidence="9">Prolipoprotein signal peptidase</fullName>
    </alternativeName>
    <alternativeName>
        <fullName evidence="9">Signal peptidase II</fullName>
        <shortName evidence="9">SPase II</shortName>
    </alternativeName>
</protein>
<dbReference type="GO" id="GO:0004190">
    <property type="term" value="F:aspartic-type endopeptidase activity"/>
    <property type="evidence" value="ECO:0007669"/>
    <property type="project" value="UniProtKB-UniRule"/>
</dbReference>
<keyword evidence="8 9" id="KW-0472">Membrane</keyword>
<feature type="transmembrane region" description="Helical" evidence="9">
    <location>
        <begin position="131"/>
        <end position="152"/>
    </location>
</feature>
<dbReference type="AlphaFoldDB" id="A0A432ZBV5"/>
<keyword evidence="7 9" id="KW-1133">Transmembrane helix</keyword>
<sequence>MSCVDKGFSPYISLLISGLTVVFDQVIKWQTQQSIAYGDSISLTPFFNWVHTWNTGAAFGLLSNGGGWQRYFFIGVALLMSVALTRLIFNKVSKRDGISYGLILGGAVGNLIDRLFRGYVVDSFHLGWQTWQLPVFNIADIAITLGVILLLLSNLQVSMIPNLPGSK</sequence>
<evidence type="ECO:0000256" key="5">
    <source>
        <dbReference type="ARBA" id="ARBA00022750"/>
    </source>
</evidence>
<dbReference type="NCBIfam" id="TIGR00077">
    <property type="entry name" value="lspA"/>
    <property type="match status" value="1"/>
</dbReference>
<dbReference type="UniPathway" id="UPA00665"/>
<evidence type="ECO:0000256" key="11">
    <source>
        <dbReference type="RuleBase" id="RU004181"/>
    </source>
</evidence>
<gene>
    <name evidence="9 12" type="primary">lspA</name>
    <name evidence="12" type="ORF">CWI81_10670</name>
</gene>
<dbReference type="PRINTS" id="PR00781">
    <property type="entry name" value="LIPOSIGPTASE"/>
</dbReference>
<evidence type="ECO:0000256" key="7">
    <source>
        <dbReference type="ARBA" id="ARBA00022989"/>
    </source>
</evidence>
<keyword evidence="5 9" id="KW-0064">Aspartyl protease</keyword>
<dbReference type="RefSeq" id="WP_126785278.1">
    <property type="nucleotide sequence ID" value="NZ_PIQF01000003.1"/>
</dbReference>
<evidence type="ECO:0000313" key="12">
    <source>
        <dbReference type="EMBL" id="RUO75426.1"/>
    </source>
</evidence>
<evidence type="ECO:0000313" key="13">
    <source>
        <dbReference type="Proteomes" id="UP000287908"/>
    </source>
</evidence>
<keyword evidence="2 9" id="KW-1003">Cell membrane</keyword>
<evidence type="ECO:0000256" key="3">
    <source>
        <dbReference type="ARBA" id="ARBA00022670"/>
    </source>
</evidence>
<dbReference type="InterPro" id="IPR001872">
    <property type="entry name" value="Peptidase_A8"/>
</dbReference>
<dbReference type="HAMAP" id="MF_00161">
    <property type="entry name" value="LspA"/>
    <property type="match status" value="1"/>
</dbReference>
<keyword evidence="4 9" id="KW-0812">Transmembrane</keyword>
<evidence type="ECO:0000256" key="6">
    <source>
        <dbReference type="ARBA" id="ARBA00022801"/>
    </source>
</evidence>
<comment type="pathway">
    <text evidence="9">Protein modification; lipoprotein biosynthesis (signal peptide cleavage).</text>
</comment>
<keyword evidence="13" id="KW-1185">Reference proteome</keyword>
<dbReference type="PANTHER" id="PTHR33695:SF1">
    <property type="entry name" value="LIPOPROTEIN SIGNAL PEPTIDASE"/>
    <property type="match status" value="1"/>
</dbReference>
<feature type="active site" evidence="9">
    <location>
        <position position="122"/>
    </location>
</feature>
<dbReference type="OrthoDB" id="9810259at2"/>
<dbReference type="PROSITE" id="PS00855">
    <property type="entry name" value="SPASE_II"/>
    <property type="match status" value="1"/>
</dbReference>
<feature type="transmembrane region" description="Helical" evidence="9">
    <location>
        <begin position="71"/>
        <end position="89"/>
    </location>
</feature>
<evidence type="ECO:0000256" key="2">
    <source>
        <dbReference type="ARBA" id="ARBA00022475"/>
    </source>
</evidence>
<dbReference type="EMBL" id="PIQF01000003">
    <property type="protein sequence ID" value="RUO75426.1"/>
    <property type="molecule type" value="Genomic_DNA"/>
</dbReference>
<keyword evidence="6 9" id="KW-0378">Hydrolase</keyword>
<comment type="subcellular location">
    <subcellularLocation>
        <location evidence="9">Cell membrane</location>
        <topology evidence="9">Multi-pass membrane protein</topology>
    </subcellularLocation>
</comment>
<name>A0A432ZBV5_9GAMM</name>